<evidence type="ECO:0000313" key="1">
    <source>
        <dbReference type="EMBL" id="AUM59766.1"/>
    </source>
</evidence>
<keyword evidence="2" id="KW-1185">Reference proteome</keyword>
<dbReference type="KEGG" id="vg:55606468"/>
<dbReference type="GeneID" id="55606468"/>
<proteinExistence type="predicted"/>
<evidence type="ECO:0000313" key="2">
    <source>
        <dbReference type="Proteomes" id="UP000240618"/>
    </source>
</evidence>
<accession>A0A2I6PI74</accession>
<reference evidence="1 2" key="1">
    <citation type="journal article" date="2018" name="Arch. Virol.">
        <title>Genome sequence of the novel virulent bacteriophage PMBT14 with lytic activity against Pseudomonas fluorescens DSM 50090(R).</title>
        <authorList>
            <person name="Koberg S."/>
            <person name="Gieschler S."/>
            <person name="Brinks E."/>
            <person name="Wenning M."/>
            <person name="Neve H."/>
            <person name="Franz C.M."/>
        </authorList>
    </citation>
    <scope>NUCLEOTIDE SEQUENCE [LARGE SCALE GENOMIC DNA]</scope>
</reference>
<protein>
    <submittedName>
        <fullName evidence="1">Uncharacterized protein</fullName>
    </submittedName>
</protein>
<dbReference type="RefSeq" id="YP_009836229.1">
    <property type="nucleotide sequence ID" value="NC_048687.1"/>
</dbReference>
<dbReference type="Proteomes" id="UP000240618">
    <property type="component" value="Segment"/>
</dbReference>
<organism evidence="1 2">
    <name type="scientific">Pseudomonas phage PMBT14</name>
    <dbReference type="NCBI Taxonomy" id="2059855"/>
    <lineage>
        <taxon>Viruses</taxon>
        <taxon>Duplodnaviria</taxon>
        <taxon>Heunggongvirae</taxon>
        <taxon>Uroviricota</taxon>
        <taxon>Caudoviricetes</taxon>
        <taxon>Knuthellervirus</taxon>
        <taxon>Knuthellervirus PMBT14</taxon>
    </lineage>
</organism>
<sequence>MTALVQAWSDFLEKLCTTKPAAYVQIRKMFNGEVWEVPFDTFDTGIDLSASTVAYASWVSKFGQLDRNYLNLEEFQKLSIKFRSRMAKEQTCLTARFGNQEKKKESMGFCMQTLSLNYLRKPTEGTPKFVIEVYYRSTETGQKFLADLKYLQERILPIVLEGIPIKPDLIRFRFCTLYMSSMFLPILFQVRDPVKLVKAIQEHDPHWYDRTVSQALGRWLQDDNPYNWQTQAKQWVNFRDNVKPNLTPQQLRSLKRLSRANK</sequence>
<name>A0A2I6PI74_9CAUD</name>
<dbReference type="EMBL" id="MG596800">
    <property type="protein sequence ID" value="AUM59766.1"/>
    <property type="molecule type" value="Genomic_DNA"/>
</dbReference>